<evidence type="ECO:0000313" key="3">
    <source>
        <dbReference type="EMBL" id="KDN14775.1"/>
    </source>
</evidence>
<dbReference type="SUPFAM" id="SSF56954">
    <property type="entry name" value="Outer membrane efflux proteins (OEP)"/>
    <property type="match status" value="1"/>
</dbReference>
<dbReference type="AlphaFoldDB" id="A0A066TIV7"/>
<dbReference type="InterPro" id="IPR010131">
    <property type="entry name" value="MdtP/NodT-like"/>
</dbReference>
<dbReference type="Proteomes" id="UP000027170">
    <property type="component" value="Unassembled WGS sequence"/>
</dbReference>
<dbReference type="GO" id="GO:0015562">
    <property type="term" value="F:efflux transmembrane transporter activity"/>
    <property type="evidence" value="ECO:0007669"/>
    <property type="project" value="InterPro"/>
</dbReference>
<comment type="subcellular location">
    <subcellularLocation>
        <location evidence="2">Cell membrane</location>
        <topology evidence="2">Lipid-anchor</topology>
    </subcellularLocation>
</comment>
<keyword evidence="2" id="KW-0732">Signal</keyword>
<dbReference type="GO" id="GO:0005886">
    <property type="term" value="C:plasma membrane"/>
    <property type="evidence" value="ECO:0007669"/>
    <property type="project" value="UniProtKB-SubCell"/>
</dbReference>
<organism evidence="3 4">
    <name type="scientific">Snodgrassella communis</name>
    <dbReference type="NCBI Taxonomy" id="2946699"/>
    <lineage>
        <taxon>Bacteria</taxon>
        <taxon>Pseudomonadati</taxon>
        <taxon>Pseudomonadota</taxon>
        <taxon>Betaproteobacteria</taxon>
        <taxon>Neisseriales</taxon>
        <taxon>Neisseriaceae</taxon>
        <taxon>Snodgrassella</taxon>
    </lineage>
</organism>
<dbReference type="NCBIfam" id="TIGR01845">
    <property type="entry name" value="outer_NodT"/>
    <property type="match status" value="1"/>
</dbReference>
<keyword evidence="4" id="KW-1185">Reference proteome</keyword>
<protein>
    <submittedName>
        <fullName evidence="3">RND efflux system, outer membrane lipoprotein, NodT family</fullName>
    </submittedName>
</protein>
<dbReference type="InterPro" id="IPR003423">
    <property type="entry name" value="OMP_efflux"/>
</dbReference>
<dbReference type="RefSeq" id="WP_051608211.1">
    <property type="nucleotide sequence ID" value="NZ_JFZV01000005.1"/>
</dbReference>
<keyword evidence="2" id="KW-0472">Membrane</keyword>
<dbReference type="eggNOG" id="COG1538">
    <property type="taxonomic scope" value="Bacteria"/>
</dbReference>
<accession>A0A066TIV7</accession>
<name>A0A066TIV7_9NEIS</name>
<evidence type="ECO:0000256" key="1">
    <source>
        <dbReference type="ARBA" id="ARBA00007613"/>
    </source>
</evidence>
<comment type="similarity">
    <text evidence="1 2">Belongs to the outer membrane factor (OMF) (TC 1.B.17) family.</text>
</comment>
<dbReference type="EMBL" id="JFZV01000005">
    <property type="protein sequence ID" value="KDN14775.1"/>
    <property type="molecule type" value="Genomic_DNA"/>
</dbReference>
<reference evidence="3 4" key="1">
    <citation type="submission" date="2014-03" db="EMBL/GenBank/DDBJ databases">
        <title>The genomes of two eusocial bee gut symbionts.</title>
        <authorList>
            <person name="Kwong W.K."/>
            <person name="Engel P."/>
            <person name="Koch H."/>
            <person name="Moran N.A."/>
        </authorList>
    </citation>
    <scope>NUCLEOTIDE SEQUENCE [LARGE SCALE GENOMIC DNA]</scope>
    <source>
        <strain evidence="4">wkB29</strain>
    </source>
</reference>
<comment type="caution">
    <text evidence="3">The sequence shown here is derived from an EMBL/GenBank/DDBJ whole genome shotgun (WGS) entry which is preliminary data.</text>
</comment>
<sequence>MKASLVKLLALTALSISVNGCIPRIPAIPATARVETPAQWHEYYTQTIQNIDAQWWTQLNDPVLNQLINEALINNVDIALAQVRIQEALALEHASRASLLPGINANGGSTRQKSLNAFGVANITRVEQPTFQAAYELDIFGKNRNTFQASRLSRQATEMAAAATRISVITTTVKSYITLRALDEKLNLLQKTLNARQRELRIAESKANIGYTSQLELNQAQAEYAATLQQIPVIQSSISQQEHALSILIGSDSRIIERGLSLSQLHAPAIPAMLPSELMKNRPDIVQSSLLLAASDANLASAQAEFFPSVKISAAFGRVFSTAPINEPVNIWSIGGSVLAPIFEGGKIQANFDLNVAKRNEAAWNYRKTVLTALKEVEDQLSSSYHLQQQEQALEMERAALANALHHATNRYRSGYSPYLDVLDSQRNLLSVESQLIQSKADYLNSQVSLYQALGGGWTMVKNLNIDKP</sequence>
<keyword evidence="2" id="KW-0812">Transmembrane</keyword>
<dbReference type="OrthoDB" id="9770517at2"/>
<feature type="signal peptide" evidence="2">
    <location>
        <begin position="1"/>
        <end position="20"/>
    </location>
</feature>
<feature type="chain" id="PRO_5015017623" evidence="2">
    <location>
        <begin position="21"/>
        <end position="469"/>
    </location>
</feature>
<dbReference type="Gene3D" id="2.20.200.10">
    <property type="entry name" value="Outer membrane efflux proteins (OEP)"/>
    <property type="match status" value="1"/>
</dbReference>
<dbReference type="PANTHER" id="PTHR30203:SF30">
    <property type="entry name" value="OUTER MEMBRANE PROTEIN-RELATED"/>
    <property type="match status" value="1"/>
</dbReference>
<proteinExistence type="inferred from homology"/>
<dbReference type="Pfam" id="PF02321">
    <property type="entry name" value="OEP"/>
    <property type="match status" value="2"/>
</dbReference>
<evidence type="ECO:0000256" key="2">
    <source>
        <dbReference type="RuleBase" id="RU362097"/>
    </source>
</evidence>
<keyword evidence="2 3" id="KW-0449">Lipoprotein</keyword>
<dbReference type="Gene3D" id="1.20.1600.10">
    <property type="entry name" value="Outer membrane efflux proteins (OEP)"/>
    <property type="match status" value="1"/>
</dbReference>
<dbReference type="PANTHER" id="PTHR30203">
    <property type="entry name" value="OUTER MEMBRANE CATION EFFLUX PROTEIN"/>
    <property type="match status" value="1"/>
</dbReference>
<evidence type="ECO:0000313" key="4">
    <source>
        <dbReference type="Proteomes" id="UP000027170"/>
    </source>
</evidence>
<gene>
    <name evidence="3" type="ORF">SALWKB29_1234</name>
</gene>
<keyword evidence="2" id="KW-0564">Palmitate</keyword>
<keyword evidence="2" id="KW-1134">Transmembrane beta strand</keyword>